<proteinExistence type="predicted"/>
<sequence>MGLKKAFRALKRKASAASSKLAPKKKKKSASDRAFADGSNSEQSRSLTPSSHQSGKAASVKKVEDKDAPHFISLSSSSEAKPDIDTELAVKQMDISCIRILQT</sequence>
<dbReference type="AlphaFoldDB" id="A0A0C3NLH7"/>
<name>A0A0C3NLH7_PHLG1</name>
<feature type="region of interest" description="Disordered" evidence="1">
    <location>
        <begin position="14"/>
        <end position="64"/>
    </location>
</feature>
<gene>
    <name evidence="2" type="ORF">PHLGIDRAFT_119427</name>
</gene>
<reference evidence="2 3" key="1">
    <citation type="journal article" date="2014" name="PLoS Genet.">
        <title>Analysis of the Phlebiopsis gigantea genome, transcriptome and secretome provides insight into its pioneer colonization strategies of wood.</title>
        <authorList>
            <person name="Hori C."/>
            <person name="Ishida T."/>
            <person name="Igarashi K."/>
            <person name="Samejima M."/>
            <person name="Suzuki H."/>
            <person name="Master E."/>
            <person name="Ferreira P."/>
            <person name="Ruiz-Duenas F.J."/>
            <person name="Held B."/>
            <person name="Canessa P."/>
            <person name="Larrondo L.F."/>
            <person name="Schmoll M."/>
            <person name="Druzhinina I.S."/>
            <person name="Kubicek C.P."/>
            <person name="Gaskell J.A."/>
            <person name="Kersten P."/>
            <person name="St John F."/>
            <person name="Glasner J."/>
            <person name="Sabat G."/>
            <person name="Splinter BonDurant S."/>
            <person name="Syed K."/>
            <person name="Yadav J."/>
            <person name="Mgbeahuruike A.C."/>
            <person name="Kovalchuk A."/>
            <person name="Asiegbu F.O."/>
            <person name="Lackner G."/>
            <person name="Hoffmeister D."/>
            <person name="Rencoret J."/>
            <person name="Gutierrez A."/>
            <person name="Sun H."/>
            <person name="Lindquist E."/>
            <person name="Barry K."/>
            <person name="Riley R."/>
            <person name="Grigoriev I.V."/>
            <person name="Henrissat B."/>
            <person name="Kues U."/>
            <person name="Berka R.M."/>
            <person name="Martinez A.T."/>
            <person name="Covert S.F."/>
            <person name="Blanchette R.A."/>
            <person name="Cullen D."/>
        </authorList>
    </citation>
    <scope>NUCLEOTIDE SEQUENCE [LARGE SCALE GENOMIC DNA]</scope>
    <source>
        <strain evidence="2 3">11061_1 CR5-6</strain>
    </source>
</reference>
<evidence type="ECO:0000313" key="3">
    <source>
        <dbReference type="Proteomes" id="UP000053257"/>
    </source>
</evidence>
<feature type="compositionally biased region" description="Polar residues" evidence="1">
    <location>
        <begin position="38"/>
        <end position="56"/>
    </location>
</feature>
<dbReference type="Proteomes" id="UP000053257">
    <property type="component" value="Unassembled WGS sequence"/>
</dbReference>
<dbReference type="HOGENOM" id="CLU_2264707_0_0_1"/>
<organism evidence="2 3">
    <name type="scientific">Phlebiopsis gigantea (strain 11061_1 CR5-6)</name>
    <name type="common">White-rot fungus</name>
    <name type="synonym">Peniophora gigantea</name>
    <dbReference type="NCBI Taxonomy" id="745531"/>
    <lineage>
        <taxon>Eukaryota</taxon>
        <taxon>Fungi</taxon>
        <taxon>Dikarya</taxon>
        <taxon>Basidiomycota</taxon>
        <taxon>Agaricomycotina</taxon>
        <taxon>Agaricomycetes</taxon>
        <taxon>Polyporales</taxon>
        <taxon>Phanerochaetaceae</taxon>
        <taxon>Phlebiopsis</taxon>
    </lineage>
</organism>
<protein>
    <submittedName>
        <fullName evidence="2">Uncharacterized protein</fullName>
    </submittedName>
</protein>
<keyword evidence="3" id="KW-1185">Reference proteome</keyword>
<accession>A0A0C3NLH7</accession>
<evidence type="ECO:0000313" key="2">
    <source>
        <dbReference type="EMBL" id="KIP05869.1"/>
    </source>
</evidence>
<evidence type="ECO:0000256" key="1">
    <source>
        <dbReference type="SAM" id="MobiDB-lite"/>
    </source>
</evidence>
<dbReference type="EMBL" id="KN840531">
    <property type="protein sequence ID" value="KIP05869.1"/>
    <property type="molecule type" value="Genomic_DNA"/>
</dbReference>